<dbReference type="InterPro" id="IPR040256">
    <property type="entry name" value="At4g02000-like"/>
</dbReference>
<evidence type="ECO:0000313" key="2">
    <source>
        <dbReference type="Proteomes" id="UP000593574"/>
    </source>
</evidence>
<dbReference type="PANTHER" id="PTHR31286:SF99">
    <property type="entry name" value="DUF4283 DOMAIN-CONTAINING PROTEIN"/>
    <property type="match status" value="1"/>
</dbReference>
<gene>
    <name evidence="1" type="ORF">Golax_002051</name>
</gene>
<protein>
    <recommendedName>
        <fullName evidence="3">DUF4283 domain-containing protein</fullName>
    </recommendedName>
</protein>
<dbReference type="PANTHER" id="PTHR31286">
    <property type="entry name" value="GLYCINE-RICH CELL WALL STRUCTURAL PROTEIN 1.8-LIKE"/>
    <property type="match status" value="1"/>
</dbReference>
<keyword evidence="2" id="KW-1185">Reference proteome</keyword>
<sequence length="217" mass="25055">MSFTSTSLERPGSPVLKDLARATKKVKNKSIDDRVSGDVVMENGLPKVSWWDKLVGNVEGRRLKEEAVLEQELEIGEDDYMINTEGEYLEITFSERIHEWIDKRMAKTIVVRLLGKNIRYKVLKDYDSALTGGLWVIYGHYLVVQPRSRDFTTRESFPSNMVVWVRFPRLPYRYYSKGLLRIISNMLGETIKVDYNTTEANTGQFAHLAVMIALKKN</sequence>
<evidence type="ECO:0008006" key="3">
    <source>
        <dbReference type="Google" id="ProtNLM"/>
    </source>
</evidence>
<dbReference type="AlphaFoldDB" id="A0A7J9ARY3"/>
<comment type="caution">
    <text evidence="1">The sequence shown here is derived from an EMBL/GenBank/DDBJ whole genome shotgun (WGS) entry which is preliminary data.</text>
</comment>
<accession>A0A7J9ARY3</accession>
<reference evidence="1 2" key="1">
    <citation type="journal article" date="2019" name="Genome Biol. Evol.">
        <title>Insights into the evolution of the New World diploid cottons (Gossypium, subgenus Houzingenia) based on genome sequencing.</title>
        <authorList>
            <person name="Grover C.E."/>
            <person name="Arick M.A. 2nd"/>
            <person name="Thrash A."/>
            <person name="Conover J.L."/>
            <person name="Sanders W.S."/>
            <person name="Peterson D.G."/>
            <person name="Frelichowski J.E."/>
            <person name="Scheffler J.A."/>
            <person name="Scheffler B.E."/>
            <person name="Wendel J.F."/>
        </authorList>
    </citation>
    <scope>NUCLEOTIDE SEQUENCE [LARGE SCALE GENOMIC DNA]</scope>
    <source>
        <strain evidence="1">4</strain>
        <tissue evidence="1">Leaf</tissue>
    </source>
</reference>
<evidence type="ECO:0000313" key="1">
    <source>
        <dbReference type="EMBL" id="MBA0726209.1"/>
    </source>
</evidence>
<organism evidence="1 2">
    <name type="scientific">Gossypium laxum</name>
    <dbReference type="NCBI Taxonomy" id="34288"/>
    <lineage>
        <taxon>Eukaryota</taxon>
        <taxon>Viridiplantae</taxon>
        <taxon>Streptophyta</taxon>
        <taxon>Embryophyta</taxon>
        <taxon>Tracheophyta</taxon>
        <taxon>Spermatophyta</taxon>
        <taxon>Magnoliopsida</taxon>
        <taxon>eudicotyledons</taxon>
        <taxon>Gunneridae</taxon>
        <taxon>Pentapetalae</taxon>
        <taxon>rosids</taxon>
        <taxon>malvids</taxon>
        <taxon>Malvales</taxon>
        <taxon>Malvaceae</taxon>
        <taxon>Malvoideae</taxon>
        <taxon>Gossypium</taxon>
    </lineage>
</organism>
<proteinExistence type="predicted"/>
<dbReference type="Proteomes" id="UP000593574">
    <property type="component" value="Unassembled WGS sequence"/>
</dbReference>
<name>A0A7J9ARY3_9ROSI</name>
<dbReference type="EMBL" id="JABEZV010000012">
    <property type="protein sequence ID" value="MBA0726209.1"/>
    <property type="molecule type" value="Genomic_DNA"/>
</dbReference>